<evidence type="ECO:0000259" key="1">
    <source>
        <dbReference type="Pfam" id="PF01370"/>
    </source>
</evidence>
<protein>
    <submittedName>
        <fullName evidence="2">NAD-dependent epimerase/dehydratase</fullName>
    </submittedName>
</protein>
<dbReference type="InterPro" id="IPR051783">
    <property type="entry name" value="NAD(P)-dependent_oxidoreduct"/>
</dbReference>
<dbReference type="Pfam" id="PF01370">
    <property type="entry name" value="Epimerase"/>
    <property type="match status" value="1"/>
</dbReference>
<dbReference type="SUPFAM" id="SSF51735">
    <property type="entry name" value="NAD(P)-binding Rossmann-fold domains"/>
    <property type="match status" value="1"/>
</dbReference>
<evidence type="ECO:0000313" key="3">
    <source>
        <dbReference type="Proteomes" id="UP000008221"/>
    </source>
</evidence>
<proteinExistence type="predicted"/>
<dbReference type="InterPro" id="IPR001509">
    <property type="entry name" value="Epimerase_deHydtase"/>
</dbReference>
<dbReference type="Gene3D" id="3.40.50.720">
    <property type="entry name" value="NAD(P)-binding Rossmann-like Domain"/>
    <property type="match status" value="1"/>
</dbReference>
<organism evidence="2 3">
    <name type="scientific">Acidothermus cellulolyticus (strain ATCC 43068 / DSM 8971 / 11B)</name>
    <dbReference type="NCBI Taxonomy" id="351607"/>
    <lineage>
        <taxon>Bacteria</taxon>
        <taxon>Bacillati</taxon>
        <taxon>Actinomycetota</taxon>
        <taxon>Actinomycetes</taxon>
        <taxon>Acidothermales</taxon>
        <taxon>Acidothermaceae</taxon>
        <taxon>Acidothermus</taxon>
    </lineage>
</organism>
<dbReference type="PROSITE" id="PS00104">
    <property type="entry name" value="EPSP_SYNTHASE_1"/>
    <property type="match status" value="1"/>
</dbReference>
<name>A0LR98_ACIC1</name>
<dbReference type="OrthoDB" id="9787292at2"/>
<dbReference type="PANTHER" id="PTHR48079">
    <property type="entry name" value="PROTEIN YEEZ"/>
    <property type="match status" value="1"/>
</dbReference>
<dbReference type="STRING" id="351607.Acel_0183"/>
<dbReference type="PANTHER" id="PTHR48079:SF6">
    <property type="entry name" value="NAD(P)-BINDING DOMAIN-CONTAINING PROTEIN-RELATED"/>
    <property type="match status" value="1"/>
</dbReference>
<dbReference type="GO" id="GO:0004029">
    <property type="term" value="F:aldehyde dehydrogenase (NAD+) activity"/>
    <property type="evidence" value="ECO:0007669"/>
    <property type="project" value="TreeGrafter"/>
</dbReference>
<dbReference type="GO" id="GO:0005737">
    <property type="term" value="C:cytoplasm"/>
    <property type="evidence" value="ECO:0007669"/>
    <property type="project" value="TreeGrafter"/>
</dbReference>
<dbReference type="InParanoid" id="A0LR98"/>
<accession>A0LR98</accession>
<dbReference type="InterPro" id="IPR036291">
    <property type="entry name" value="NAD(P)-bd_dom_sf"/>
</dbReference>
<gene>
    <name evidence="2" type="ordered locus">Acel_0183</name>
</gene>
<dbReference type="KEGG" id="ace:Acel_0183"/>
<dbReference type="EMBL" id="CP000481">
    <property type="protein sequence ID" value="ABK51958.1"/>
    <property type="molecule type" value="Genomic_DNA"/>
</dbReference>
<feature type="domain" description="NAD-dependent epimerase/dehydratase" evidence="1">
    <location>
        <begin position="3"/>
        <end position="233"/>
    </location>
</feature>
<reference evidence="2 3" key="1">
    <citation type="journal article" date="2009" name="Genome Res.">
        <title>Complete genome of the cellulolytic thermophile Acidothermus cellulolyticus 11B provides insights into its ecophysiological and evolutionary adaptations.</title>
        <authorList>
            <person name="Barabote R.D."/>
            <person name="Xie G."/>
            <person name="Leu D.H."/>
            <person name="Normand P."/>
            <person name="Necsulea A."/>
            <person name="Daubin V."/>
            <person name="Medigue C."/>
            <person name="Adney W.S."/>
            <person name="Xu X.C."/>
            <person name="Lapidus A."/>
            <person name="Parales R.E."/>
            <person name="Detter C."/>
            <person name="Pujic P."/>
            <person name="Bruce D."/>
            <person name="Lavire C."/>
            <person name="Challacombe J.F."/>
            <person name="Brettin T.S."/>
            <person name="Berry A.M."/>
        </authorList>
    </citation>
    <scope>NUCLEOTIDE SEQUENCE [LARGE SCALE GENOMIC DNA]</scope>
    <source>
        <strain evidence="3">ATCC 43068 / DSM 8971 / 11B</strain>
    </source>
</reference>
<sequence length="317" mass="33994">MRVLIAGGSGAVGRPLVALLASAGHEVVATTRMAEKMPLLRRLGATPVVMDGLDPKAVGDVVARIEPEVIIHQMTGLAGAQNLRRFDRAFSVTNQLRTRGTEYLLAAARAVGVRRFVAQGYGGWPYAPGAGELSTEETPFDSEPLFGRARRTLDALRRQEELVASSPLSGVVLRYGTFYGPGASDELVALVRRRRLPIIGKGSGVWSWIHVEDAAHAAVAAMHANAEGVFNIADDEPARVTEWLPYLARVLGAPPPRRIPAACGRLIAGAAVTALMTQVAGMSNAKAKTELGWRPRWSTWRLGFRDGLSSAVHEHAT</sequence>
<dbReference type="AlphaFoldDB" id="A0LR98"/>
<dbReference type="InterPro" id="IPR023193">
    <property type="entry name" value="EPSP_synthase_CS"/>
</dbReference>
<evidence type="ECO:0000313" key="2">
    <source>
        <dbReference type="EMBL" id="ABK51958.1"/>
    </source>
</evidence>
<dbReference type="HOGENOM" id="CLU_007383_12_4_11"/>
<dbReference type="RefSeq" id="WP_011719022.1">
    <property type="nucleotide sequence ID" value="NC_008578.1"/>
</dbReference>
<dbReference type="eggNOG" id="COG0451">
    <property type="taxonomic scope" value="Bacteria"/>
</dbReference>
<dbReference type="Proteomes" id="UP000008221">
    <property type="component" value="Chromosome"/>
</dbReference>
<keyword evidence="3" id="KW-1185">Reference proteome</keyword>